<dbReference type="AlphaFoldDB" id="F1ZBU0"/>
<accession>F1ZBU0</accession>
<proteinExistence type="predicted"/>
<reference evidence="2 3" key="1">
    <citation type="journal article" date="2012" name="J. Bacteriol.">
        <title>Draft Genome Sequence of Novosphingobium nitrogenifigens Y88T.</title>
        <authorList>
            <person name="Strabala T.J."/>
            <person name="Macdonald L."/>
            <person name="Liu V."/>
            <person name="Smit A.M."/>
        </authorList>
    </citation>
    <scope>NUCLEOTIDE SEQUENCE [LARGE SCALE GENOMIC DNA]</scope>
    <source>
        <strain evidence="2 3">DSM 19370</strain>
    </source>
</reference>
<comment type="caution">
    <text evidence="2">The sequence shown here is derived from an EMBL/GenBank/DDBJ whole genome shotgun (WGS) entry which is preliminary data.</text>
</comment>
<protein>
    <submittedName>
        <fullName evidence="2">Uncharacterized protein</fullName>
    </submittedName>
</protein>
<keyword evidence="3" id="KW-1185">Reference proteome</keyword>
<feature type="region of interest" description="Disordered" evidence="1">
    <location>
        <begin position="11"/>
        <end position="38"/>
    </location>
</feature>
<evidence type="ECO:0000256" key="1">
    <source>
        <dbReference type="SAM" id="MobiDB-lite"/>
    </source>
</evidence>
<evidence type="ECO:0000313" key="2">
    <source>
        <dbReference type="EMBL" id="EGD57985.1"/>
    </source>
</evidence>
<evidence type="ECO:0000313" key="3">
    <source>
        <dbReference type="Proteomes" id="UP000004728"/>
    </source>
</evidence>
<dbReference type="InParanoid" id="F1ZBU0"/>
<dbReference type="Proteomes" id="UP000004728">
    <property type="component" value="Unassembled WGS sequence"/>
</dbReference>
<dbReference type="HOGENOM" id="CLU_3082417_0_0_5"/>
<sequence>MSSPVFAQCLHRRHTLPSNGSRNPRSGTGPRRRGETYRCRSPAKLCTDPAFV</sequence>
<dbReference type="EMBL" id="AEWJ01000051">
    <property type="protein sequence ID" value="EGD57985.1"/>
    <property type="molecule type" value="Genomic_DNA"/>
</dbReference>
<organism evidence="2 3">
    <name type="scientific">Novosphingobium nitrogenifigens DSM 19370</name>
    <dbReference type="NCBI Taxonomy" id="983920"/>
    <lineage>
        <taxon>Bacteria</taxon>
        <taxon>Pseudomonadati</taxon>
        <taxon>Pseudomonadota</taxon>
        <taxon>Alphaproteobacteria</taxon>
        <taxon>Sphingomonadales</taxon>
        <taxon>Sphingomonadaceae</taxon>
        <taxon>Novosphingobium</taxon>
    </lineage>
</organism>
<dbReference type="STRING" id="983920.Y88_3315"/>
<feature type="compositionally biased region" description="Polar residues" evidence="1">
    <location>
        <begin position="16"/>
        <end position="26"/>
    </location>
</feature>
<name>F1ZBU0_9SPHN</name>
<gene>
    <name evidence="2" type="ORF">Y88_3315</name>
</gene>